<evidence type="ECO:0000313" key="3">
    <source>
        <dbReference type="Proteomes" id="UP000014480"/>
    </source>
</evidence>
<reference evidence="3" key="1">
    <citation type="journal article" date="2013" name="New Phytol.">
        <title>Comparative genomic and transcriptomic analyses reveal the hemibiotrophic stage shift of Colletotrichum fungi.</title>
        <authorList>
            <person name="Gan P."/>
            <person name="Ikeda K."/>
            <person name="Irieda H."/>
            <person name="Narusaka M."/>
            <person name="O'Connell R.J."/>
            <person name="Narusaka Y."/>
            <person name="Takano Y."/>
            <person name="Kubo Y."/>
            <person name="Shirasu K."/>
        </authorList>
    </citation>
    <scope>NUCLEOTIDE SEQUENCE [LARGE SCALE GENOMIC DNA]</scope>
    <source>
        <strain evidence="3">104-T / ATCC 96160 / CBS 514.97 / LARS 414 / MAFF 240422</strain>
    </source>
</reference>
<dbReference type="EMBL" id="AMCV02000009">
    <property type="protein sequence ID" value="TDZ22712.1"/>
    <property type="molecule type" value="Genomic_DNA"/>
</dbReference>
<organism evidence="2 3">
    <name type="scientific">Colletotrichum orbiculare (strain 104-T / ATCC 96160 / CBS 514.97 / LARS 414 / MAFF 240422)</name>
    <name type="common">Cucumber anthracnose fungus</name>
    <name type="synonym">Colletotrichum lagenarium</name>
    <dbReference type="NCBI Taxonomy" id="1213857"/>
    <lineage>
        <taxon>Eukaryota</taxon>
        <taxon>Fungi</taxon>
        <taxon>Dikarya</taxon>
        <taxon>Ascomycota</taxon>
        <taxon>Pezizomycotina</taxon>
        <taxon>Sordariomycetes</taxon>
        <taxon>Hypocreomycetidae</taxon>
        <taxon>Glomerellales</taxon>
        <taxon>Glomerellaceae</taxon>
        <taxon>Colletotrichum</taxon>
        <taxon>Colletotrichum orbiculare species complex</taxon>
    </lineage>
</organism>
<keyword evidence="3" id="KW-1185">Reference proteome</keyword>
<name>A0A484FXS3_COLOR</name>
<sequence>MSAYTTPIESLPNEILLAILCAFESRQLLPLTLVDRRFNATATAILQHRLLHTAKLEDHEVILESYHPTAKLSTPSISCRFMGVDFLNRTWTGEGDMDLGDLSRLYSHFRPVVAEETRRMRMLYTRRMPGAPVPQPTFGDELITQEIFLDEDELFSQLCTTTSLVKTGPSPGIFASHSNIENGVVRVWRHWLERTAVKSALLSTDEQQRDESTILWADATKNVGMRFHVTRVAQERAPVHSSDEDPPVTFSLRYEGMLQSFPLLLAMEKSAVQEIVESGFVMQLDAKSPHAIETVFVAPAMRALLPQAVAVM</sequence>
<dbReference type="PROSITE" id="PS50181">
    <property type="entry name" value="FBOX"/>
    <property type="match status" value="1"/>
</dbReference>
<feature type="domain" description="F-box" evidence="1">
    <location>
        <begin position="5"/>
        <end position="54"/>
    </location>
</feature>
<dbReference type="Proteomes" id="UP000014480">
    <property type="component" value="Unassembled WGS sequence"/>
</dbReference>
<evidence type="ECO:0000259" key="1">
    <source>
        <dbReference type="PROSITE" id="PS50181"/>
    </source>
</evidence>
<dbReference type="SUPFAM" id="SSF81383">
    <property type="entry name" value="F-box domain"/>
    <property type="match status" value="1"/>
</dbReference>
<dbReference type="OrthoDB" id="9981546at2759"/>
<dbReference type="AlphaFoldDB" id="A0A484FXS3"/>
<dbReference type="InterPro" id="IPR001810">
    <property type="entry name" value="F-box_dom"/>
</dbReference>
<proteinExistence type="predicted"/>
<comment type="caution">
    <text evidence="2">The sequence shown here is derived from an EMBL/GenBank/DDBJ whole genome shotgun (WGS) entry which is preliminary data.</text>
</comment>
<gene>
    <name evidence="2" type="ORF">Cob_v004290</name>
</gene>
<protein>
    <recommendedName>
        <fullName evidence="1">F-box domain-containing protein</fullName>
    </recommendedName>
</protein>
<accession>A0A484FXS3</accession>
<evidence type="ECO:0000313" key="2">
    <source>
        <dbReference type="EMBL" id="TDZ22712.1"/>
    </source>
</evidence>
<dbReference type="InterPro" id="IPR036047">
    <property type="entry name" value="F-box-like_dom_sf"/>
</dbReference>
<reference evidence="3" key="2">
    <citation type="journal article" date="2019" name="Mol. Plant Microbe Interact.">
        <title>Genome sequence resources for four phytopathogenic fungi from the Colletotrichum orbiculare species complex.</title>
        <authorList>
            <person name="Gan P."/>
            <person name="Tsushima A."/>
            <person name="Narusaka M."/>
            <person name="Narusaka Y."/>
            <person name="Takano Y."/>
            <person name="Kubo Y."/>
            <person name="Shirasu K."/>
        </authorList>
    </citation>
    <scope>GENOME REANNOTATION</scope>
    <source>
        <strain evidence="3">104-T / ATCC 96160 / CBS 514.97 / LARS 414 / MAFF 240422</strain>
    </source>
</reference>